<keyword evidence="3 6" id="KW-1133">Transmembrane helix</keyword>
<feature type="transmembrane region" description="Helical" evidence="6">
    <location>
        <begin position="40"/>
        <end position="61"/>
    </location>
</feature>
<feature type="compositionally biased region" description="Low complexity" evidence="5">
    <location>
        <begin position="85"/>
        <end position="94"/>
    </location>
</feature>
<dbReference type="InterPro" id="IPR023214">
    <property type="entry name" value="HAD_sf"/>
</dbReference>
<feature type="transmembrane region" description="Helical" evidence="6">
    <location>
        <begin position="523"/>
        <end position="542"/>
    </location>
</feature>
<feature type="transmembrane region" description="Helical" evidence="6">
    <location>
        <begin position="482"/>
        <end position="503"/>
    </location>
</feature>
<accession>A0A2S6IK05</accession>
<gene>
    <name evidence="7" type="ORF">CLV92_10766</name>
</gene>
<dbReference type="SUPFAM" id="SSF81665">
    <property type="entry name" value="Calcium ATPase, transmembrane domain M"/>
    <property type="match status" value="1"/>
</dbReference>
<dbReference type="InterPro" id="IPR036412">
    <property type="entry name" value="HAD-like_sf"/>
</dbReference>
<evidence type="ECO:0000313" key="8">
    <source>
        <dbReference type="Proteomes" id="UP000239485"/>
    </source>
</evidence>
<dbReference type="SUPFAM" id="SSF56784">
    <property type="entry name" value="HAD-like"/>
    <property type="match status" value="1"/>
</dbReference>
<organism evidence="7 8">
    <name type="scientific">Kineococcus xinjiangensis</name>
    <dbReference type="NCBI Taxonomy" id="512762"/>
    <lineage>
        <taxon>Bacteria</taxon>
        <taxon>Bacillati</taxon>
        <taxon>Actinomycetota</taxon>
        <taxon>Actinomycetes</taxon>
        <taxon>Kineosporiales</taxon>
        <taxon>Kineosporiaceae</taxon>
        <taxon>Kineococcus</taxon>
    </lineage>
</organism>
<keyword evidence="8" id="KW-1185">Reference proteome</keyword>
<name>A0A2S6IK05_9ACTN</name>
<feature type="transmembrane region" description="Helical" evidence="6">
    <location>
        <begin position="418"/>
        <end position="440"/>
    </location>
</feature>
<evidence type="ECO:0000256" key="4">
    <source>
        <dbReference type="ARBA" id="ARBA00023136"/>
    </source>
</evidence>
<dbReference type="Proteomes" id="UP000239485">
    <property type="component" value="Unassembled WGS sequence"/>
</dbReference>
<dbReference type="Pfam" id="PF00702">
    <property type="entry name" value="Hydrolase"/>
    <property type="match status" value="1"/>
</dbReference>
<dbReference type="AlphaFoldDB" id="A0A2S6IK05"/>
<keyword evidence="4 6" id="KW-0472">Membrane</keyword>
<feature type="region of interest" description="Disordered" evidence="5">
    <location>
        <begin position="70"/>
        <end position="98"/>
    </location>
</feature>
<dbReference type="RefSeq" id="WP_104432889.1">
    <property type="nucleotide sequence ID" value="NZ_PTJD01000007.1"/>
</dbReference>
<protein>
    <submittedName>
        <fullName evidence="7">P-type E1-E2 ATPase</fullName>
    </submittedName>
</protein>
<reference evidence="7 8" key="1">
    <citation type="submission" date="2018-02" db="EMBL/GenBank/DDBJ databases">
        <title>Genomic Encyclopedia of Archaeal and Bacterial Type Strains, Phase II (KMG-II): from individual species to whole genera.</title>
        <authorList>
            <person name="Goeker M."/>
        </authorList>
    </citation>
    <scope>NUCLEOTIDE SEQUENCE [LARGE SCALE GENOMIC DNA]</scope>
    <source>
        <strain evidence="7 8">DSM 22857</strain>
    </source>
</reference>
<proteinExistence type="predicted"/>
<sequence>MPDGGRTYAQILRANLLTFFTVVLFAIGIALLALGRTGDAVVSAGLGLLNALISAAQEMRAKHRLDALRRRSADPGVQPRPPATTGPVGTGPARRSARTPLQHQIDVVIRAVVLAVALMSTAILGQAALEGLPAVRMAQISAVLSGLIPYGLFLLVTLAYAVGAAGIARRGALVQRVNAVESLSNVDVLCARLGGGLADDDGRLRPGAAQALADLRERGIEVRLLDERDAEHVRAAAHELGLPAADVLVAGELEGLGAEDLDRIVRGHAHLAGADARLAEQVVDSLVRAGRYVAMVGGGDGDVPALTLAHVGVAVQSGGTGARDAADIVLLEDSFAALPVAHHEGQRIIGGVSPAMKLFLTRVATSAGVILGVAVLGLGFPYEPAQGSLTIFTVGIPTLFLTAWARPQRCDPHLLGDLARFVVPAAVVTGGFAIAIYAALHTLLSRALGEGGVLPPQAIADFEEFTGVASADPRFVELAATAVAQTSLSMFTSVTGLLLVLFLEPPARFFRGWAPVSPDRRPAVLVLVLFATFVVVLQTPALARYFGLHTPGGFEAPVVTAATVLWFFLLRTVWRHDLLRRALGLHSAPRG</sequence>
<comment type="caution">
    <text evidence="7">The sequence shown here is derived from an EMBL/GenBank/DDBJ whole genome shotgun (WGS) entry which is preliminary data.</text>
</comment>
<evidence type="ECO:0000256" key="3">
    <source>
        <dbReference type="ARBA" id="ARBA00022989"/>
    </source>
</evidence>
<dbReference type="PANTHER" id="PTHR42861">
    <property type="entry name" value="CALCIUM-TRANSPORTING ATPASE"/>
    <property type="match status" value="1"/>
</dbReference>
<comment type="subcellular location">
    <subcellularLocation>
        <location evidence="1">Membrane</location>
    </subcellularLocation>
</comment>
<dbReference type="Gene3D" id="1.20.1110.10">
    <property type="entry name" value="Calcium-transporting ATPase, transmembrane domain"/>
    <property type="match status" value="2"/>
</dbReference>
<dbReference type="EMBL" id="PTJD01000007">
    <property type="protein sequence ID" value="PPK94563.1"/>
    <property type="molecule type" value="Genomic_DNA"/>
</dbReference>
<evidence type="ECO:0000256" key="5">
    <source>
        <dbReference type="SAM" id="MobiDB-lite"/>
    </source>
</evidence>
<feature type="transmembrane region" description="Helical" evidence="6">
    <location>
        <begin position="12"/>
        <end position="34"/>
    </location>
</feature>
<dbReference type="OrthoDB" id="9814270at2"/>
<feature type="transmembrane region" description="Helical" evidence="6">
    <location>
        <begin position="554"/>
        <end position="574"/>
    </location>
</feature>
<dbReference type="Gene3D" id="3.40.50.1000">
    <property type="entry name" value="HAD superfamily/HAD-like"/>
    <property type="match status" value="1"/>
</dbReference>
<feature type="transmembrane region" description="Helical" evidence="6">
    <location>
        <begin position="363"/>
        <end position="382"/>
    </location>
</feature>
<keyword evidence="2 6" id="KW-0812">Transmembrane</keyword>
<feature type="transmembrane region" description="Helical" evidence="6">
    <location>
        <begin position="107"/>
        <end position="127"/>
    </location>
</feature>
<evidence type="ECO:0000313" key="7">
    <source>
        <dbReference type="EMBL" id="PPK94563.1"/>
    </source>
</evidence>
<evidence type="ECO:0000256" key="6">
    <source>
        <dbReference type="SAM" id="Phobius"/>
    </source>
</evidence>
<evidence type="ECO:0000256" key="1">
    <source>
        <dbReference type="ARBA" id="ARBA00004370"/>
    </source>
</evidence>
<feature type="transmembrane region" description="Helical" evidence="6">
    <location>
        <begin position="388"/>
        <end position="406"/>
    </location>
</feature>
<dbReference type="InterPro" id="IPR023298">
    <property type="entry name" value="ATPase_P-typ_TM_dom_sf"/>
</dbReference>
<evidence type="ECO:0000256" key="2">
    <source>
        <dbReference type="ARBA" id="ARBA00022692"/>
    </source>
</evidence>
<feature type="transmembrane region" description="Helical" evidence="6">
    <location>
        <begin position="147"/>
        <end position="168"/>
    </location>
</feature>
<dbReference type="GO" id="GO:0016020">
    <property type="term" value="C:membrane"/>
    <property type="evidence" value="ECO:0007669"/>
    <property type="project" value="UniProtKB-SubCell"/>
</dbReference>